<dbReference type="PROSITE" id="PS00435">
    <property type="entry name" value="PEROXIDASE_1"/>
    <property type="match status" value="1"/>
</dbReference>
<comment type="function">
    <text evidence="1">Destroys radicals which are normally produced within the cells and which are toxic to biological systems.</text>
</comment>
<name>K0KSK3_WICCF</name>
<dbReference type="GO" id="GO:0005759">
    <property type="term" value="C:mitochondrial matrix"/>
    <property type="evidence" value="ECO:0007669"/>
    <property type="project" value="UniProtKB-SubCell"/>
</dbReference>
<protein>
    <recommendedName>
        <fullName evidence="14">Peroxidase</fullName>
        <ecNumber evidence="14">1.11.1.-</ecNumber>
    </recommendedName>
</protein>
<evidence type="ECO:0000259" key="15">
    <source>
        <dbReference type="PROSITE" id="PS50873"/>
    </source>
</evidence>
<comment type="caution">
    <text evidence="16">The sequence shown here is derived from an EMBL/GenBank/DDBJ whole genome shotgun (WGS) entry which is preliminary data.</text>
</comment>
<evidence type="ECO:0000256" key="5">
    <source>
        <dbReference type="ARBA" id="ARBA00022559"/>
    </source>
</evidence>
<sequence>MSATKIFNRNIVLGGALLSSAFITNELIKNNNSSNTQFLKFSPINNQNSSPNDNHKHYGKALIAGSGLNAAVTSQKSEQDYQKLYNAIAEKLRDNDEYDEYIGFGPALVRLAWHLSGTYAQPGFQGCPHQSGGSFGGTIREGAEAKEPANNGLQNPRKFLEEFHDSNPWISYGDLYTLGGVVAIQEMGGPKIGWRYGRVDQGPKFGSTSRLPDASQDADYVRNLFARMGFNDREVVSLIGAHALGSCHVLAPAMPGSEESTGPGSGFTGRWTASPNFMSSEFFRLLLEDKWEWKNWDGPRQYVNKDDLMMLPTDYALIQDESYLKWVKIYAYDQERYFKDFAKDFQKLLELGIEFPKETKTFYFKTLDDQEL</sequence>
<dbReference type="InterPro" id="IPR019793">
    <property type="entry name" value="Peroxidases_heam-ligand_BS"/>
</dbReference>
<accession>K0KSK3</accession>
<dbReference type="PRINTS" id="PR00459">
    <property type="entry name" value="ASPEROXIDASE"/>
</dbReference>
<keyword evidence="11" id="KW-0496">Mitochondrion</keyword>
<evidence type="ECO:0000256" key="13">
    <source>
        <dbReference type="ARBA" id="ARBA00049265"/>
    </source>
</evidence>
<reference evidence="16 17" key="1">
    <citation type="journal article" date="2012" name="Eukaryot. Cell">
        <title>Draft genome sequence of Wickerhamomyces ciferrii NRRL Y-1031 F-60-10.</title>
        <authorList>
            <person name="Schneider J."/>
            <person name="Andrea H."/>
            <person name="Blom J."/>
            <person name="Jaenicke S."/>
            <person name="Ruckert C."/>
            <person name="Schorsch C."/>
            <person name="Szczepanowski R."/>
            <person name="Farwick M."/>
            <person name="Goesmann A."/>
            <person name="Puhler A."/>
            <person name="Schaffer S."/>
            <person name="Tauch A."/>
            <person name="Kohler T."/>
            <person name="Brinkrolf K."/>
        </authorList>
    </citation>
    <scope>NUCLEOTIDE SEQUENCE [LARGE SCALE GENOMIC DNA]</scope>
    <source>
        <strain evidence="17">ATCC 14091 / BCRC 22168 / CBS 111 / JCM 3599 / NBRC 0793 / NRRL Y-1031 F-60-10</strain>
    </source>
</reference>
<dbReference type="SUPFAM" id="SSF48113">
    <property type="entry name" value="Heme-dependent peroxidases"/>
    <property type="match status" value="1"/>
</dbReference>
<dbReference type="FunCoup" id="K0KSK3">
    <property type="interactions" value="83"/>
</dbReference>
<evidence type="ECO:0000256" key="1">
    <source>
        <dbReference type="ARBA" id="ARBA00003917"/>
    </source>
</evidence>
<dbReference type="PROSITE" id="PS00436">
    <property type="entry name" value="PEROXIDASE_2"/>
    <property type="match status" value="1"/>
</dbReference>
<keyword evidence="8" id="KW-0809">Transit peptide</keyword>
<evidence type="ECO:0000313" key="17">
    <source>
        <dbReference type="Proteomes" id="UP000009328"/>
    </source>
</evidence>
<comment type="similarity">
    <text evidence="4">Belongs to the peroxidase family. Cytochrome c peroxidase subfamily.</text>
</comment>
<dbReference type="InParanoid" id="K0KSK3"/>
<dbReference type="GO" id="GO:0004130">
    <property type="term" value="F:cytochrome-c peroxidase activity"/>
    <property type="evidence" value="ECO:0007669"/>
    <property type="project" value="UniProtKB-EC"/>
</dbReference>
<dbReference type="PROSITE" id="PS50873">
    <property type="entry name" value="PEROXIDASE_4"/>
    <property type="match status" value="1"/>
</dbReference>
<evidence type="ECO:0000256" key="8">
    <source>
        <dbReference type="ARBA" id="ARBA00022946"/>
    </source>
</evidence>
<dbReference type="InterPro" id="IPR002016">
    <property type="entry name" value="Haem_peroxidase"/>
</dbReference>
<dbReference type="AlphaFoldDB" id="K0KSK3"/>
<dbReference type="PANTHER" id="PTHR31356">
    <property type="entry name" value="THYLAKOID LUMENAL 29 KDA PROTEIN, CHLOROPLASTIC-RELATED"/>
    <property type="match status" value="1"/>
</dbReference>
<dbReference type="InterPro" id="IPR002207">
    <property type="entry name" value="Peroxidase_I"/>
</dbReference>
<dbReference type="Gene3D" id="1.10.420.10">
    <property type="entry name" value="Peroxidase, domain 2"/>
    <property type="match status" value="1"/>
</dbReference>
<dbReference type="HOGENOM" id="CLU_036959_1_1_1"/>
<evidence type="ECO:0000256" key="6">
    <source>
        <dbReference type="ARBA" id="ARBA00022617"/>
    </source>
</evidence>
<dbReference type="Gene3D" id="1.10.520.10">
    <property type="match status" value="1"/>
</dbReference>
<evidence type="ECO:0000256" key="10">
    <source>
        <dbReference type="ARBA" id="ARBA00023004"/>
    </source>
</evidence>
<dbReference type="eggNOG" id="ENOG502QR1E">
    <property type="taxonomic scope" value="Eukaryota"/>
</dbReference>
<dbReference type="GO" id="GO:0000302">
    <property type="term" value="P:response to reactive oxygen species"/>
    <property type="evidence" value="ECO:0007669"/>
    <property type="project" value="TreeGrafter"/>
</dbReference>
<gene>
    <name evidence="16" type="ORF">BN7_4606</name>
</gene>
<dbReference type="InterPro" id="IPR044831">
    <property type="entry name" value="Ccp1-like"/>
</dbReference>
<keyword evidence="10" id="KW-0408">Iron</keyword>
<evidence type="ECO:0000256" key="11">
    <source>
        <dbReference type="ARBA" id="ARBA00023128"/>
    </source>
</evidence>
<keyword evidence="5 14" id="KW-0575">Peroxidase</keyword>
<organism evidence="16 17">
    <name type="scientific">Wickerhamomyces ciferrii (strain ATCC 14091 / BCRC 22168 / CBS 111 / JCM 3599 / NBRC 0793 / NRRL Y-1031 F-60-10)</name>
    <name type="common">Yeast</name>
    <name type="synonym">Pichia ciferrii</name>
    <dbReference type="NCBI Taxonomy" id="1206466"/>
    <lineage>
        <taxon>Eukaryota</taxon>
        <taxon>Fungi</taxon>
        <taxon>Dikarya</taxon>
        <taxon>Ascomycota</taxon>
        <taxon>Saccharomycotina</taxon>
        <taxon>Saccharomycetes</taxon>
        <taxon>Phaffomycetales</taxon>
        <taxon>Wickerhamomycetaceae</taxon>
        <taxon>Wickerhamomyces</taxon>
    </lineage>
</organism>
<keyword evidence="7" id="KW-0479">Metal-binding</keyword>
<keyword evidence="6" id="KW-0349">Heme</keyword>
<evidence type="ECO:0000256" key="9">
    <source>
        <dbReference type="ARBA" id="ARBA00023002"/>
    </source>
</evidence>
<dbReference type="GO" id="GO:0020037">
    <property type="term" value="F:heme binding"/>
    <property type="evidence" value="ECO:0007669"/>
    <property type="project" value="UniProtKB-UniRule"/>
</dbReference>
<evidence type="ECO:0000256" key="7">
    <source>
        <dbReference type="ARBA" id="ARBA00022723"/>
    </source>
</evidence>
<dbReference type="Proteomes" id="UP000009328">
    <property type="component" value="Unassembled WGS sequence"/>
</dbReference>
<dbReference type="EMBL" id="CAIF01000178">
    <property type="protein sequence ID" value="CCH45027.1"/>
    <property type="molecule type" value="Genomic_DNA"/>
</dbReference>
<evidence type="ECO:0000313" key="16">
    <source>
        <dbReference type="EMBL" id="CCH45027.1"/>
    </source>
</evidence>
<comment type="catalytic activity">
    <reaction evidence="13">
        <text>2 Fe(II)-[cytochrome c] + H2O2 + 2 H(+) = 2 Fe(III)-[cytochrome c] + 2 H2O</text>
        <dbReference type="Rhea" id="RHEA:16581"/>
        <dbReference type="Rhea" id="RHEA-COMP:10350"/>
        <dbReference type="Rhea" id="RHEA-COMP:14399"/>
        <dbReference type="ChEBI" id="CHEBI:15377"/>
        <dbReference type="ChEBI" id="CHEBI:15378"/>
        <dbReference type="ChEBI" id="CHEBI:16240"/>
        <dbReference type="ChEBI" id="CHEBI:29033"/>
        <dbReference type="ChEBI" id="CHEBI:29034"/>
        <dbReference type="EC" id="1.11.1.5"/>
    </reaction>
</comment>
<evidence type="ECO:0000256" key="4">
    <source>
        <dbReference type="ARBA" id="ARBA00005997"/>
    </source>
</evidence>
<dbReference type="GO" id="GO:0034599">
    <property type="term" value="P:cellular response to oxidative stress"/>
    <property type="evidence" value="ECO:0007669"/>
    <property type="project" value="InterPro"/>
</dbReference>
<dbReference type="GO" id="GO:0005758">
    <property type="term" value="C:mitochondrial intermembrane space"/>
    <property type="evidence" value="ECO:0007669"/>
    <property type="project" value="UniProtKB-SubCell"/>
</dbReference>
<dbReference type="STRING" id="1206466.K0KSK3"/>
<dbReference type="PRINTS" id="PR00458">
    <property type="entry name" value="PEROXIDASE"/>
</dbReference>
<evidence type="ECO:0000256" key="2">
    <source>
        <dbReference type="ARBA" id="ARBA00004305"/>
    </source>
</evidence>
<comment type="subcellular location">
    <subcellularLocation>
        <location evidence="3">Mitochondrion intermembrane space</location>
    </subcellularLocation>
    <subcellularLocation>
        <location evidence="2">Mitochondrion matrix</location>
    </subcellularLocation>
</comment>
<comment type="subunit">
    <text evidence="12">Forms a one-to-one complex with cytochrome c.</text>
</comment>
<feature type="domain" description="Plant heme peroxidase family profile" evidence="15">
    <location>
        <begin position="153"/>
        <end position="372"/>
    </location>
</feature>
<dbReference type="EC" id="1.11.1.-" evidence="14"/>
<dbReference type="PANTHER" id="PTHR31356:SF58">
    <property type="entry name" value="CYTOCHROME C PEROXIDASE, MITOCHONDRIAL"/>
    <property type="match status" value="1"/>
</dbReference>
<dbReference type="InterPro" id="IPR019794">
    <property type="entry name" value="Peroxidases_AS"/>
</dbReference>
<evidence type="ECO:0000256" key="14">
    <source>
        <dbReference type="RuleBase" id="RU363051"/>
    </source>
</evidence>
<keyword evidence="17" id="KW-1185">Reference proteome</keyword>
<keyword evidence="9 14" id="KW-0560">Oxidoreductase</keyword>
<dbReference type="Pfam" id="PF00141">
    <property type="entry name" value="peroxidase"/>
    <property type="match status" value="1"/>
</dbReference>
<dbReference type="GO" id="GO:0042744">
    <property type="term" value="P:hydrogen peroxide catabolic process"/>
    <property type="evidence" value="ECO:0007669"/>
    <property type="project" value="TreeGrafter"/>
</dbReference>
<proteinExistence type="inferred from homology"/>
<evidence type="ECO:0000256" key="3">
    <source>
        <dbReference type="ARBA" id="ARBA00004569"/>
    </source>
</evidence>
<evidence type="ECO:0000256" key="12">
    <source>
        <dbReference type="ARBA" id="ARBA00038574"/>
    </source>
</evidence>
<dbReference type="GO" id="GO:0046872">
    <property type="term" value="F:metal ion binding"/>
    <property type="evidence" value="ECO:0007669"/>
    <property type="project" value="UniProtKB-UniRule"/>
</dbReference>
<dbReference type="InterPro" id="IPR010255">
    <property type="entry name" value="Haem_peroxidase_sf"/>
</dbReference>